<feature type="compositionally biased region" description="Basic and acidic residues" evidence="1">
    <location>
        <begin position="212"/>
        <end position="238"/>
    </location>
</feature>
<evidence type="ECO:0000256" key="1">
    <source>
        <dbReference type="SAM" id="MobiDB-lite"/>
    </source>
</evidence>
<evidence type="ECO:0000313" key="4">
    <source>
        <dbReference type="Proteomes" id="UP001454036"/>
    </source>
</evidence>
<reference evidence="3 4" key="1">
    <citation type="submission" date="2024-01" db="EMBL/GenBank/DDBJ databases">
        <title>The complete chloroplast genome sequence of Lithospermum erythrorhizon: insights into the phylogenetic relationship among Boraginaceae species and the maternal lineages of purple gromwells.</title>
        <authorList>
            <person name="Okada T."/>
            <person name="Watanabe K."/>
        </authorList>
    </citation>
    <scope>NUCLEOTIDE SEQUENCE [LARGE SCALE GENOMIC DNA]</scope>
</reference>
<feature type="transmembrane region" description="Helical" evidence="2">
    <location>
        <begin position="100"/>
        <end position="122"/>
    </location>
</feature>
<keyword evidence="4" id="KW-1185">Reference proteome</keyword>
<organism evidence="3 4">
    <name type="scientific">Lithospermum erythrorhizon</name>
    <name type="common">Purple gromwell</name>
    <name type="synonym">Lithospermum officinale var. erythrorhizon</name>
    <dbReference type="NCBI Taxonomy" id="34254"/>
    <lineage>
        <taxon>Eukaryota</taxon>
        <taxon>Viridiplantae</taxon>
        <taxon>Streptophyta</taxon>
        <taxon>Embryophyta</taxon>
        <taxon>Tracheophyta</taxon>
        <taxon>Spermatophyta</taxon>
        <taxon>Magnoliopsida</taxon>
        <taxon>eudicotyledons</taxon>
        <taxon>Gunneridae</taxon>
        <taxon>Pentapetalae</taxon>
        <taxon>asterids</taxon>
        <taxon>lamiids</taxon>
        <taxon>Boraginales</taxon>
        <taxon>Boraginaceae</taxon>
        <taxon>Boraginoideae</taxon>
        <taxon>Lithospermeae</taxon>
        <taxon>Lithospermum</taxon>
    </lineage>
</organism>
<evidence type="ECO:0000313" key="3">
    <source>
        <dbReference type="EMBL" id="GAA0154505.1"/>
    </source>
</evidence>
<gene>
    <name evidence="3" type="ORF">LIER_12464</name>
</gene>
<proteinExistence type="predicted"/>
<dbReference type="AlphaFoldDB" id="A0AAV3PVZ9"/>
<name>A0AAV3PVZ9_LITER</name>
<keyword evidence="2" id="KW-0812">Transmembrane</keyword>
<dbReference type="PANTHER" id="PTHR36804">
    <property type="entry name" value="OSJNBA0013K16.11 PROTEIN"/>
    <property type="match status" value="1"/>
</dbReference>
<feature type="compositionally biased region" description="Acidic residues" evidence="1">
    <location>
        <begin position="239"/>
        <end position="254"/>
    </location>
</feature>
<protein>
    <submittedName>
        <fullName evidence="3">Uncharacterized protein</fullName>
    </submittedName>
</protein>
<dbReference type="EMBL" id="BAABME010002411">
    <property type="protein sequence ID" value="GAA0154505.1"/>
    <property type="molecule type" value="Genomic_DNA"/>
</dbReference>
<comment type="caution">
    <text evidence="3">The sequence shown here is derived from an EMBL/GenBank/DDBJ whole genome shotgun (WGS) entry which is preliminary data.</text>
</comment>
<feature type="region of interest" description="Disordered" evidence="1">
    <location>
        <begin position="212"/>
        <end position="254"/>
    </location>
</feature>
<accession>A0AAV3PVZ9</accession>
<keyword evidence="2" id="KW-0472">Membrane</keyword>
<dbReference type="PANTHER" id="PTHR36804:SF1">
    <property type="entry name" value="OS04G0585600 PROTEIN"/>
    <property type="match status" value="1"/>
</dbReference>
<keyword evidence="2" id="KW-1133">Transmembrane helix</keyword>
<sequence>MIHLCLSPPSSATISAASPPLRTNLLPSSKLLLTKHHHSFLNQRKLRNGECRAEFSADAPIGVAIGACVLSSLVFPMRPSTEDDEEDEETALIDTADTRYAVMAIISFIPYFNWMSWVFAWMDTGRQRYLVYAIVYLAPYLRSNLSLSPEDSWLPIASILLGIFHVQLESSIKNGDIQGFKFFNETGEHISSIARKMDIYISKEEEAVKDHFDLPSSNDHSRDELRRWGTPKEHSRDLEELDDNAEDADAEGKH</sequence>
<dbReference type="Proteomes" id="UP001454036">
    <property type="component" value="Unassembled WGS sequence"/>
</dbReference>
<evidence type="ECO:0000256" key="2">
    <source>
        <dbReference type="SAM" id="Phobius"/>
    </source>
</evidence>